<sequence>MSKDDVLHVFKMHDGQWASLPTLRELGWNSFPWPVWRRPREPEDLTSTHVSAYVLSQYYPGGENKSAKDRIKENIRKWHPDRFETKYLPKVVPDEREKVKVAAGVVARVLNEMLTRSNVHDVFS</sequence>
<dbReference type="EMBL" id="KV417532">
    <property type="protein sequence ID" value="KZP23436.1"/>
    <property type="molecule type" value="Genomic_DNA"/>
</dbReference>
<dbReference type="STRING" id="436010.A0A166LXV7"/>
<name>A0A166LXV7_9AGAM</name>
<gene>
    <name evidence="1" type="ORF">FIBSPDRAFT_737412</name>
</gene>
<reference evidence="1 2" key="1">
    <citation type="journal article" date="2016" name="Mol. Biol. Evol.">
        <title>Comparative Genomics of Early-Diverging Mushroom-Forming Fungi Provides Insights into the Origins of Lignocellulose Decay Capabilities.</title>
        <authorList>
            <person name="Nagy L.G."/>
            <person name="Riley R."/>
            <person name="Tritt A."/>
            <person name="Adam C."/>
            <person name="Daum C."/>
            <person name="Floudas D."/>
            <person name="Sun H."/>
            <person name="Yadav J.S."/>
            <person name="Pangilinan J."/>
            <person name="Larsson K.H."/>
            <person name="Matsuura K."/>
            <person name="Barry K."/>
            <person name="Labutti K."/>
            <person name="Kuo R."/>
            <person name="Ohm R.A."/>
            <person name="Bhattacharya S.S."/>
            <person name="Shirouzu T."/>
            <person name="Yoshinaga Y."/>
            <person name="Martin F.M."/>
            <person name="Grigoriev I.V."/>
            <person name="Hibbett D.S."/>
        </authorList>
    </citation>
    <scope>NUCLEOTIDE SEQUENCE [LARGE SCALE GENOMIC DNA]</scope>
    <source>
        <strain evidence="1 2">CBS 109695</strain>
    </source>
</reference>
<dbReference type="Proteomes" id="UP000076532">
    <property type="component" value="Unassembled WGS sequence"/>
</dbReference>
<dbReference type="OrthoDB" id="412109at2759"/>
<proteinExistence type="predicted"/>
<organism evidence="1 2">
    <name type="scientific">Athelia psychrophila</name>
    <dbReference type="NCBI Taxonomy" id="1759441"/>
    <lineage>
        <taxon>Eukaryota</taxon>
        <taxon>Fungi</taxon>
        <taxon>Dikarya</taxon>
        <taxon>Basidiomycota</taxon>
        <taxon>Agaricomycotina</taxon>
        <taxon>Agaricomycetes</taxon>
        <taxon>Agaricomycetidae</taxon>
        <taxon>Atheliales</taxon>
        <taxon>Atheliaceae</taxon>
        <taxon>Athelia</taxon>
    </lineage>
</organism>
<dbReference type="AlphaFoldDB" id="A0A166LXV7"/>
<accession>A0A166LXV7</accession>
<evidence type="ECO:0000313" key="2">
    <source>
        <dbReference type="Proteomes" id="UP000076532"/>
    </source>
</evidence>
<protein>
    <submittedName>
        <fullName evidence="1">Uncharacterized protein</fullName>
    </submittedName>
</protein>
<evidence type="ECO:0000313" key="1">
    <source>
        <dbReference type="EMBL" id="KZP23436.1"/>
    </source>
</evidence>
<keyword evidence="2" id="KW-1185">Reference proteome</keyword>